<dbReference type="InterPro" id="IPR005119">
    <property type="entry name" value="LysR_subst-bd"/>
</dbReference>
<dbReference type="GO" id="GO:0006351">
    <property type="term" value="P:DNA-templated transcription"/>
    <property type="evidence" value="ECO:0007669"/>
    <property type="project" value="TreeGrafter"/>
</dbReference>
<dbReference type="Pfam" id="PF00126">
    <property type="entry name" value="HTH_1"/>
    <property type="match status" value="1"/>
</dbReference>
<keyword evidence="7" id="KW-1185">Reference proteome</keyword>
<dbReference type="PANTHER" id="PTHR30537">
    <property type="entry name" value="HTH-TYPE TRANSCRIPTIONAL REGULATOR"/>
    <property type="match status" value="1"/>
</dbReference>
<sequence length="300" mass="34110">MRKLPPLRALQVFEAAARHLNFSHAATELCVTQSAVSHQIKQLENYFGEVLFIRDGKGFKLSEKGALLFSELESIFNQLNDLSMKVTGEQNLNLRLAVFSSFAIKWLIPRLGEFKKSYPQYNIRLNMITDEPQLTDSVADMFICGRSNQAGFWQTTLHNERLIPVCSPELIETVTQVDTNWLGKQSLLVVDEPDQGLDWDTWQQQNQISLPDEQQRHIFSHVLLAIEAATAGQGIALASDFMVETDIKSGKLVALNLPDVFTDFQFNFLCKHRHKKHPAIAAFIKWLEQQVADEKKANIL</sequence>
<dbReference type="InterPro" id="IPR058163">
    <property type="entry name" value="LysR-type_TF_proteobact-type"/>
</dbReference>
<proteinExistence type="inferred from homology"/>
<keyword evidence="3" id="KW-0238">DNA-binding</keyword>
<dbReference type="PROSITE" id="PS50931">
    <property type="entry name" value="HTH_LYSR"/>
    <property type="match status" value="1"/>
</dbReference>
<protein>
    <submittedName>
        <fullName evidence="6">LysR family transcriptional regulator</fullName>
    </submittedName>
</protein>
<reference evidence="6 7" key="1">
    <citation type="submission" date="2019-02" db="EMBL/GenBank/DDBJ databases">
        <title>Shewanella sp. D4-2 isolated from Dokdo Island.</title>
        <authorList>
            <person name="Baek K."/>
        </authorList>
    </citation>
    <scope>NUCLEOTIDE SEQUENCE [LARGE SCALE GENOMIC DNA]</scope>
    <source>
        <strain evidence="6 7">D4-2</strain>
    </source>
</reference>
<organism evidence="6 7">
    <name type="scientific">Shewanella maritima</name>
    <dbReference type="NCBI Taxonomy" id="2520507"/>
    <lineage>
        <taxon>Bacteria</taxon>
        <taxon>Pseudomonadati</taxon>
        <taxon>Pseudomonadota</taxon>
        <taxon>Gammaproteobacteria</taxon>
        <taxon>Alteromonadales</taxon>
        <taxon>Shewanellaceae</taxon>
        <taxon>Shewanella</taxon>
    </lineage>
</organism>
<dbReference type="InterPro" id="IPR000847">
    <property type="entry name" value="LysR_HTH_N"/>
</dbReference>
<dbReference type="OrthoDB" id="5526340at2"/>
<dbReference type="Proteomes" id="UP000291106">
    <property type="component" value="Chromosome"/>
</dbReference>
<dbReference type="SUPFAM" id="SSF46785">
    <property type="entry name" value="Winged helix' DNA-binding domain"/>
    <property type="match status" value="1"/>
</dbReference>
<dbReference type="PANTHER" id="PTHR30537:SF26">
    <property type="entry name" value="GLYCINE CLEAVAGE SYSTEM TRANSCRIPTIONAL ACTIVATOR"/>
    <property type="match status" value="1"/>
</dbReference>
<dbReference type="EMBL" id="CP036200">
    <property type="protein sequence ID" value="QBF83457.1"/>
    <property type="molecule type" value="Genomic_DNA"/>
</dbReference>
<dbReference type="GO" id="GO:0003700">
    <property type="term" value="F:DNA-binding transcription factor activity"/>
    <property type="evidence" value="ECO:0007669"/>
    <property type="project" value="InterPro"/>
</dbReference>
<feature type="domain" description="HTH lysR-type" evidence="5">
    <location>
        <begin position="5"/>
        <end position="62"/>
    </location>
</feature>
<dbReference type="InterPro" id="IPR036388">
    <property type="entry name" value="WH-like_DNA-bd_sf"/>
</dbReference>
<dbReference type="PRINTS" id="PR00039">
    <property type="entry name" value="HTHLYSR"/>
</dbReference>
<keyword evidence="4" id="KW-0804">Transcription</keyword>
<evidence type="ECO:0000313" key="6">
    <source>
        <dbReference type="EMBL" id="QBF83457.1"/>
    </source>
</evidence>
<dbReference type="Gene3D" id="3.40.190.10">
    <property type="entry name" value="Periplasmic binding protein-like II"/>
    <property type="match status" value="2"/>
</dbReference>
<evidence type="ECO:0000313" key="7">
    <source>
        <dbReference type="Proteomes" id="UP000291106"/>
    </source>
</evidence>
<dbReference type="RefSeq" id="WP_130600591.1">
    <property type="nucleotide sequence ID" value="NZ_CP036200.1"/>
</dbReference>
<evidence type="ECO:0000256" key="2">
    <source>
        <dbReference type="ARBA" id="ARBA00023015"/>
    </source>
</evidence>
<evidence type="ECO:0000259" key="5">
    <source>
        <dbReference type="PROSITE" id="PS50931"/>
    </source>
</evidence>
<dbReference type="Pfam" id="PF03466">
    <property type="entry name" value="LysR_substrate"/>
    <property type="match status" value="1"/>
</dbReference>
<accession>A0A411PIP0</accession>
<evidence type="ECO:0000256" key="4">
    <source>
        <dbReference type="ARBA" id="ARBA00023163"/>
    </source>
</evidence>
<gene>
    <name evidence="6" type="ORF">EXU30_12675</name>
</gene>
<dbReference type="SUPFAM" id="SSF53850">
    <property type="entry name" value="Periplasmic binding protein-like II"/>
    <property type="match status" value="1"/>
</dbReference>
<comment type="similarity">
    <text evidence="1">Belongs to the LysR transcriptional regulatory family.</text>
</comment>
<name>A0A411PIP0_9GAMM</name>
<dbReference type="GO" id="GO:0043565">
    <property type="term" value="F:sequence-specific DNA binding"/>
    <property type="evidence" value="ECO:0007669"/>
    <property type="project" value="TreeGrafter"/>
</dbReference>
<dbReference type="AlphaFoldDB" id="A0A411PIP0"/>
<evidence type="ECO:0000256" key="3">
    <source>
        <dbReference type="ARBA" id="ARBA00023125"/>
    </source>
</evidence>
<dbReference type="FunFam" id="1.10.10.10:FF:000038">
    <property type="entry name" value="Glycine cleavage system transcriptional activator"/>
    <property type="match status" value="1"/>
</dbReference>
<keyword evidence="2" id="KW-0805">Transcription regulation</keyword>
<dbReference type="KEGG" id="smai:EXU30_12675"/>
<dbReference type="InterPro" id="IPR036390">
    <property type="entry name" value="WH_DNA-bd_sf"/>
</dbReference>
<dbReference type="Gene3D" id="1.10.10.10">
    <property type="entry name" value="Winged helix-like DNA-binding domain superfamily/Winged helix DNA-binding domain"/>
    <property type="match status" value="1"/>
</dbReference>
<evidence type="ECO:0000256" key="1">
    <source>
        <dbReference type="ARBA" id="ARBA00009437"/>
    </source>
</evidence>